<protein>
    <recommendedName>
        <fullName evidence="4">Pseudouridine synthase</fullName>
        <ecNumber evidence="4">5.4.99.-</ecNumber>
    </recommendedName>
</protein>
<reference evidence="8" key="1">
    <citation type="submission" date="2011-02" db="EMBL/GenBank/DDBJ databases">
        <title>The complete genome of Planctomyces brasiliensis DSM 5305.</title>
        <authorList>
            <person name="Lucas S."/>
            <person name="Copeland A."/>
            <person name="Lapidus A."/>
            <person name="Bruce D."/>
            <person name="Goodwin L."/>
            <person name="Pitluck S."/>
            <person name="Kyrpides N."/>
            <person name="Mavromatis K."/>
            <person name="Pagani I."/>
            <person name="Ivanova N."/>
            <person name="Ovchinnikova G."/>
            <person name="Lu M."/>
            <person name="Detter J.C."/>
            <person name="Han C."/>
            <person name="Land M."/>
            <person name="Hauser L."/>
            <person name="Markowitz V."/>
            <person name="Cheng J.-F."/>
            <person name="Hugenholtz P."/>
            <person name="Woyke T."/>
            <person name="Wu D."/>
            <person name="Tindall B."/>
            <person name="Pomrenke H.G."/>
            <person name="Brambilla E."/>
            <person name="Klenk H.-P."/>
            <person name="Eisen J.A."/>
        </authorList>
    </citation>
    <scope>NUCLEOTIDE SEQUENCE [LARGE SCALE GENOMIC DNA]</scope>
    <source>
        <strain evidence="8">ATCC 49424 / DSM 5305 / JCM 21570 / NBRC 103401 / IFAM 1448</strain>
    </source>
</reference>
<feature type="compositionally biased region" description="Gly residues" evidence="5">
    <location>
        <begin position="332"/>
        <end position="342"/>
    </location>
</feature>
<feature type="compositionally biased region" description="Low complexity" evidence="5">
    <location>
        <begin position="343"/>
        <end position="355"/>
    </location>
</feature>
<dbReference type="GO" id="GO:0120159">
    <property type="term" value="F:rRNA pseudouridine synthase activity"/>
    <property type="evidence" value="ECO:0007669"/>
    <property type="project" value="UniProtKB-ARBA"/>
</dbReference>
<dbReference type="SUPFAM" id="SSF55120">
    <property type="entry name" value="Pseudouridine synthase"/>
    <property type="match status" value="1"/>
</dbReference>
<dbReference type="InterPro" id="IPR050343">
    <property type="entry name" value="RsuA_PseudoU_synthase"/>
</dbReference>
<dbReference type="EC" id="5.4.99.-" evidence="4"/>
<evidence type="ECO:0000313" key="7">
    <source>
        <dbReference type="EMBL" id="ADY62100.1"/>
    </source>
</evidence>
<dbReference type="PANTHER" id="PTHR47683">
    <property type="entry name" value="PSEUDOURIDINE SYNTHASE FAMILY PROTEIN-RELATED"/>
    <property type="match status" value="1"/>
</dbReference>
<sequence length="368" mass="40631">MTGPRNPRKNKTSISKKGTAPAGGETPTEFRLQKFLASAGLGSRRQCEELIRTGRVTVDGLPVENPGINVNPLKQVVEYDGERLKPERLKYFVLNKPKGVLCTNHDPAGRTRVIDLFAKERVRLFPVGRLDEDSEGLLIVTNDGDLANQLAHPRYRIYRTYRVQVAGFPTNEKLQQLRDGIFFREGKFQVISAKFAGKQGKSAFLEIVLGQGHNREIRRLFARIGHKVMSLQRIAFGPIRLGKQKVGQYRELTRNELEELRSILERNKKTPPKGPRSGGSGNSSPKRGSKGAPKGRRKPEGSGRKPEMAGSEEATPQKKRIRRPNNSPTVGASGGKSGGRPSGGKSRSGYGSSKPAAGKKKTKTYDFH</sequence>
<dbReference type="InterPro" id="IPR036986">
    <property type="entry name" value="S4_RNA-bd_sf"/>
</dbReference>
<keyword evidence="3" id="KW-0694">RNA-binding</keyword>
<dbReference type="Proteomes" id="UP000006860">
    <property type="component" value="Chromosome"/>
</dbReference>
<feature type="compositionally biased region" description="Basic and acidic residues" evidence="5">
    <location>
        <begin position="298"/>
        <end position="307"/>
    </location>
</feature>
<dbReference type="Gene3D" id="3.10.290.10">
    <property type="entry name" value="RNA-binding S4 domain"/>
    <property type="match status" value="1"/>
</dbReference>
<dbReference type="STRING" id="756272.Plabr_4529"/>
<dbReference type="Gene3D" id="3.30.70.580">
    <property type="entry name" value="Pseudouridine synthase I, catalytic domain, N-terminal subdomain"/>
    <property type="match status" value="1"/>
</dbReference>
<dbReference type="InterPro" id="IPR042092">
    <property type="entry name" value="PsdUridine_s_RsuA/RluB/E/F_cat"/>
</dbReference>
<dbReference type="HOGENOM" id="CLU_024979_1_0_0"/>
<comment type="similarity">
    <text evidence="1 4">Belongs to the pseudouridine synthase RsuA family.</text>
</comment>
<dbReference type="Gene3D" id="3.30.70.1560">
    <property type="entry name" value="Alpha-L RNA-binding motif"/>
    <property type="match status" value="1"/>
</dbReference>
<gene>
    <name evidence="7" type="ordered locus">Plabr_4529</name>
</gene>
<feature type="region of interest" description="Disordered" evidence="5">
    <location>
        <begin position="265"/>
        <end position="368"/>
    </location>
</feature>
<dbReference type="Pfam" id="PF01479">
    <property type="entry name" value="S4"/>
    <property type="match status" value="1"/>
</dbReference>
<evidence type="ECO:0000256" key="2">
    <source>
        <dbReference type="ARBA" id="ARBA00023235"/>
    </source>
</evidence>
<keyword evidence="8" id="KW-1185">Reference proteome</keyword>
<evidence type="ECO:0000259" key="6">
    <source>
        <dbReference type="SMART" id="SM00363"/>
    </source>
</evidence>
<dbReference type="GO" id="GO:0003723">
    <property type="term" value="F:RNA binding"/>
    <property type="evidence" value="ECO:0007669"/>
    <property type="project" value="UniProtKB-KW"/>
</dbReference>
<dbReference type="AlphaFoldDB" id="F0SMC1"/>
<accession>F0SMC1</accession>
<dbReference type="InterPro" id="IPR006145">
    <property type="entry name" value="PsdUridine_synth_RsuA/RluA"/>
</dbReference>
<dbReference type="EMBL" id="CP002546">
    <property type="protein sequence ID" value="ADY62100.1"/>
    <property type="molecule type" value="Genomic_DNA"/>
</dbReference>
<proteinExistence type="inferred from homology"/>
<dbReference type="CDD" id="cd00165">
    <property type="entry name" value="S4"/>
    <property type="match status" value="1"/>
</dbReference>
<dbReference type="InterPro" id="IPR000748">
    <property type="entry name" value="PsdUridine_synth_RsuA/RluB/E/F"/>
</dbReference>
<dbReference type="RefSeq" id="WP_013630804.1">
    <property type="nucleotide sequence ID" value="NC_015174.1"/>
</dbReference>
<dbReference type="InterPro" id="IPR020094">
    <property type="entry name" value="TruA/RsuA/RluB/E/F_N"/>
</dbReference>
<dbReference type="InterPro" id="IPR018496">
    <property type="entry name" value="PsdUridine_synth_RsuA/RluB_CS"/>
</dbReference>
<feature type="region of interest" description="Disordered" evidence="5">
    <location>
        <begin position="1"/>
        <end position="27"/>
    </location>
</feature>
<evidence type="ECO:0000256" key="4">
    <source>
        <dbReference type="RuleBase" id="RU003887"/>
    </source>
</evidence>
<keyword evidence="2 4" id="KW-0413">Isomerase</keyword>
<dbReference type="CDD" id="cd02870">
    <property type="entry name" value="PseudoU_synth_RsuA_like"/>
    <property type="match status" value="1"/>
</dbReference>
<dbReference type="OrthoDB" id="9807213at2"/>
<dbReference type="InterPro" id="IPR020103">
    <property type="entry name" value="PsdUridine_synth_cat_dom_sf"/>
</dbReference>
<dbReference type="PROSITE" id="PS50889">
    <property type="entry name" value="S4"/>
    <property type="match status" value="1"/>
</dbReference>
<evidence type="ECO:0000256" key="1">
    <source>
        <dbReference type="ARBA" id="ARBA00008348"/>
    </source>
</evidence>
<dbReference type="FunFam" id="3.10.290.10:FF:000003">
    <property type="entry name" value="Pseudouridine synthase"/>
    <property type="match status" value="1"/>
</dbReference>
<dbReference type="Pfam" id="PF00849">
    <property type="entry name" value="PseudoU_synth_2"/>
    <property type="match status" value="1"/>
</dbReference>
<dbReference type="NCBIfam" id="TIGR00093">
    <property type="entry name" value="pseudouridine synthase"/>
    <property type="match status" value="1"/>
</dbReference>
<dbReference type="GO" id="GO:0000455">
    <property type="term" value="P:enzyme-directed rRNA pseudouridine synthesis"/>
    <property type="evidence" value="ECO:0007669"/>
    <property type="project" value="UniProtKB-ARBA"/>
</dbReference>
<evidence type="ECO:0000313" key="8">
    <source>
        <dbReference type="Proteomes" id="UP000006860"/>
    </source>
</evidence>
<organism evidence="7 8">
    <name type="scientific">Rubinisphaera brasiliensis (strain ATCC 49424 / DSM 5305 / JCM 21570 / IAM 15109 / NBRC 103401 / IFAM 1448)</name>
    <name type="common">Planctomyces brasiliensis</name>
    <dbReference type="NCBI Taxonomy" id="756272"/>
    <lineage>
        <taxon>Bacteria</taxon>
        <taxon>Pseudomonadati</taxon>
        <taxon>Planctomycetota</taxon>
        <taxon>Planctomycetia</taxon>
        <taxon>Planctomycetales</taxon>
        <taxon>Planctomycetaceae</taxon>
        <taxon>Rubinisphaera</taxon>
    </lineage>
</organism>
<dbReference type="SMART" id="SM00363">
    <property type="entry name" value="S4"/>
    <property type="match status" value="1"/>
</dbReference>
<dbReference type="InterPro" id="IPR002942">
    <property type="entry name" value="S4_RNA-bd"/>
</dbReference>
<evidence type="ECO:0000256" key="3">
    <source>
        <dbReference type="PROSITE-ProRule" id="PRU00182"/>
    </source>
</evidence>
<feature type="domain" description="RNA-binding S4" evidence="6">
    <location>
        <begin position="30"/>
        <end position="92"/>
    </location>
</feature>
<dbReference type="KEGG" id="pbs:Plabr_4529"/>
<dbReference type="PROSITE" id="PS01149">
    <property type="entry name" value="PSI_RSU"/>
    <property type="match status" value="1"/>
</dbReference>
<dbReference type="SUPFAM" id="SSF55174">
    <property type="entry name" value="Alpha-L RNA-binding motif"/>
    <property type="match status" value="1"/>
</dbReference>
<dbReference type="eggNOG" id="COG1187">
    <property type="taxonomic scope" value="Bacteria"/>
</dbReference>
<feature type="compositionally biased region" description="Basic residues" evidence="5">
    <location>
        <begin position="1"/>
        <end position="11"/>
    </location>
</feature>
<dbReference type="PANTHER" id="PTHR47683:SF2">
    <property type="entry name" value="RNA-BINDING S4 DOMAIN-CONTAINING PROTEIN"/>
    <property type="match status" value="1"/>
</dbReference>
<name>F0SMC1_RUBBR</name>
<evidence type="ECO:0000256" key="5">
    <source>
        <dbReference type="SAM" id="MobiDB-lite"/>
    </source>
</evidence>
<feature type="compositionally biased region" description="Basic residues" evidence="5">
    <location>
        <begin position="287"/>
        <end position="297"/>
    </location>
</feature>